<dbReference type="PANTHER" id="PTHR46207:SF1">
    <property type="entry name" value="PROTEIN RCC2"/>
    <property type="match status" value="1"/>
</dbReference>
<name>A0ABR2GTN3_9EUKA</name>
<evidence type="ECO:0000256" key="1">
    <source>
        <dbReference type="PROSITE-ProRule" id="PRU00235"/>
    </source>
</evidence>
<accession>A0ABR2GTN3</accession>
<organism evidence="3 4">
    <name type="scientific">Tritrichomonas musculus</name>
    <dbReference type="NCBI Taxonomy" id="1915356"/>
    <lineage>
        <taxon>Eukaryota</taxon>
        <taxon>Metamonada</taxon>
        <taxon>Parabasalia</taxon>
        <taxon>Tritrichomonadida</taxon>
        <taxon>Tritrichomonadidae</taxon>
        <taxon>Tritrichomonas</taxon>
    </lineage>
</organism>
<keyword evidence="4" id="KW-1185">Reference proteome</keyword>
<dbReference type="InterPro" id="IPR000408">
    <property type="entry name" value="Reg_chr_condens"/>
</dbReference>
<keyword evidence="2" id="KW-0175">Coiled coil</keyword>
<protein>
    <submittedName>
        <fullName evidence="3">Uncharacterized protein</fullName>
    </submittedName>
</protein>
<dbReference type="Proteomes" id="UP001470230">
    <property type="component" value="Unassembled WGS sequence"/>
</dbReference>
<dbReference type="PANTHER" id="PTHR46207">
    <property type="entry name" value="PROTEIN RCC2"/>
    <property type="match status" value="1"/>
</dbReference>
<dbReference type="InterPro" id="IPR009091">
    <property type="entry name" value="RCC1/BLIP-II"/>
</dbReference>
<dbReference type="Pfam" id="PF13540">
    <property type="entry name" value="RCC1_2"/>
    <property type="match status" value="1"/>
</dbReference>
<gene>
    <name evidence="3" type="ORF">M9Y10_036740</name>
</gene>
<dbReference type="Gene3D" id="2.130.10.30">
    <property type="entry name" value="Regulator of chromosome condensation 1/beta-lactamase-inhibitor protein II"/>
    <property type="match status" value="2"/>
</dbReference>
<comment type="caution">
    <text evidence="3">The sequence shown here is derived from an EMBL/GenBank/DDBJ whole genome shotgun (WGS) entry which is preliminary data.</text>
</comment>
<evidence type="ECO:0000256" key="2">
    <source>
        <dbReference type="SAM" id="Coils"/>
    </source>
</evidence>
<dbReference type="EMBL" id="JAPFFF010000060">
    <property type="protein sequence ID" value="KAK8837309.1"/>
    <property type="molecule type" value="Genomic_DNA"/>
</dbReference>
<evidence type="ECO:0000313" key="3">
    <source>
        <dbReference type="EMBL" id="KAK8837309.1"/>
    </source>
</evidence>
<evidence type="ECO:0000313" key="4">
    <source>
        <dbReference type="Proteomes" id="UP001470230"/>
    </source>
</evidence>
<feature type="coiled-coil region" evidence="2">
    <location>
        <begin position="252"/>
        <end position="314"/>
    </location>
</feature>
<dbReference type="PROSITE" id="PS50012">
    <property type="entry name" value="RCC1_3"/>
    <property type="match status" value="1"/>
</dbReference>
<dbReference type="InterPro" id="IPR028641">
    <property type="entry name" value="RCC2"/>
</dbReference>
<sequence length="677" mass="76272">MSKSIFQIDVSNSEYEPEEEDLIKIILENDDIIYVNFSNLIHKSKYIREKYKYSEALNSIQDEIDEIKNRLKISPVSLKLFMQLIQQEKINIQIDHYKDFYILSEYFYIPKFTRELDNIGINELFNDLDNTIQILLDSKSVDNEFETKLTDKIEKILATQINECFEHPKFSELPVSSIYRIIERSSEENVDINLLVDFILKSSTTFFTLFKFVDFQRLTEDKIECLFNFINEQQEDTRKMYLDQFPSNFLFIQQMKHNYDQLLKETAQTKEEFRRAKEELERSQEELSKVKGELLQTRAESNRLKSEMKQYSKTVLIGGYDKYNQFGENPNNKNKNGYPIINPPLILSFDHSSHLSYSVYGWHSVLVTSGGSMQGTGYNGDNRISTSLPKTGINQFTDFSIKDGRGRQFAPVSAVCCGGATLYMFSNSSGINKQLVLCDCNINGGEPVFLDIGNQQPVALFGGFSNAAAITSDGRVIFINRQSVRKSPESRIDAVSLPDDEKASFVACCEESVVVLSSNGRVFSSSVANLRFATVSELEDEEIICVSGTYKHFLAANKEGRVFGRGSNEFGKLGIGKGKMCLSSFTEISSLDGHKIRSAYAGCGHSLFVTRDGKILSCGTNQYGQLLLSSGPSKDVYSPTETTITGGATFCIAGDCLSAVFIGSVPPPNTPNMRILQ</sequence>
<reference evidence="3 4" key="1">
    <citation type="submission" date="2024-04" db="EMBL/GenBank/DDBJ databases">
        <title>Tritrichomonas musculus Genome.</title>
        <authorList>
            <person name="Alves-Ferreira E."/>
            <person name="Grigg M."/>
            <person name="Lorenzi H."/>
            <person name="Galac M."/>
        </authorList>
    </citation>
    <scope>NUCLEOTIDE SEQUENCE [LARGE SCALE GENOMIC DNA]</scope>
    <source>
        <strain evidence="3 4">EAF2021</strain>
    </source>
</reference>
<feature type="repeat" description="RCC1" evidence="1">
    <location>
        <begin position="560"/>
        <end position="612"/>
    </location>
</feature>
<proteinExistence type="predicted"/>
<dbReference type="SUPFAM" id="SSF50985">
    <property type="entry name" value="RCC1/BLIP-II"/>
    <property type="match status" value="1"/>
</dbReference>